<proteinExistence type="predicted"/>
<evidence type="ECO:0000313" key="2">
    <source>
        <dbReference type="EMBL" id="KAJ8444559.1"/>
    </source>
</evidence>
<evidence type="ECO:0000256" key="1">
    <source>
        <dbReference type="SAM" id="MobiDB-lite"/>
    </source>
</evidence>
<dbReference type="Proteomes" id="UP001153076">
    <property type="component" value="Unassembled WGS sequence"/>
</dbReference>
<accession>A0A9Q1KJB1</accession>
<protein>
    <submittedName>
        <fullName evidence="2">Uncharacterized protein</fullName>
    </submittedName>
</protein>
<dbReference type="AlphaFoldDB" id="A0A9Q1KJB1"/>
<dbReference type="EMBL" id="JAKOGI010000094">
    <property type="protein sequence ID" value="KAJ8444559.1"/>
    <property type="molecule type" value="Genomic_DNA"/>
</dbReference>
<gene>
    <name evidence="2" type="ORF">Cgig2_021309</name>
</gene>
<reference evidence="2" key="1">
    <citation type="submission" date="2022-04" db="EMBL/GenBank/DDBJ databases">
        <title>Carnegiea gigantea Genome sequencing and assembly v2.</title>
        <authorList>
            <person name="Copetti D."/>
            <person name="Sanderson M.J."/>
            <person name="Burquez A."/>
            <person name="Wojciechowski M.F."/>
        </authorList>
    </citation>
    <scope>NUCLEOTIDE SEQUENCE</scope>
    <source>
        <strain evidence="2">SGP5-SGP5p</strain>
        <tissue evidence="2">Aerial part</tissue>
    </source>
</reference>
<keyword evidence="3" id="KW-1185">Reference proteome</keyword>
<feature type="region of interest" description="Disordered" evidence="1">
    <location>
        <begin position="179"/>
        <end position="231"/>
    </location>
</feature>
<comment type="caution">
    <text evidence="2">The sequence shown here is derived from an EMBL/GenBank/DDBJ whole genome shotgun (WGS) entry which is preliminary data.</text>
</comment>
<evidence type="ECO:0000313" key="3">
    <source>
        <dbReference type="Proteomes" id="UP001153076"/>
    </source>
</evidence>
<sequence>MTTGADIEDVACKGDDAGNHSNIVTCMKRLSRCQKLATPGARKRQRDITKGMMVAEMACAGSDPCEGSVQTEALNVQSMAVNGNSLWSTMQVLRGYITPSFSAMELDLLNNQCTFMCKCSLNTMRHGGGPEGMHAKASACEWLRGLINAVLKARAGDKSGRYCIVVRMDELANDVTIDPGTQSMEHPSSMAPKSTDVKGAATDKACVDPLLGPSLETMSNPEGRLIENTRE</sequence>
<name>A0A9Q1KJB1_9CARY</name>
<organism evidence="2 3">
    <name type="scientific">Carnegiea gigantea</name>
    <dbReference type="NCBI Taxonomy" id="171969"/>
    <lineage>
        <taxon>Eukaryota</taxon>
        <taxon>Viridiplantae</taxon>
        <taxon>Streptophyta</taxon>
        <taxon>Embryophyta</taxon>
        <taxon>Tracheophyta</taxon>
        <taxon>Spermatophyta</taxon>
        <taxon>Magnoliopsida</taxon>
        <taxon>eudicotyledons</taxon>
        <taxon>Gunneridae</taxon>
        <taxon>Pentapetalae</taxon>
        <taxon>Caryophyllales</taxon>
        <taxon>Cactineae</taxon>
        <taxon>Cactaceae</taxon>
        <taxon>Cactoideae</taxon>
        <taxon>Echinocereeae</taxon>
        <taxon>Carnegiea</taxon>
    </lineage>
</organism>